<evidence type="ECO:0000313" key="1">
    <source>
        <dbReference type="EMBL" id="MDP9796127.1"/>
    </source>
</evidence>
<accession>A0ABT9MXF6</accession>
<keyword evidence="2" id="KW-1185">Reference proteome</keyword>
<organism evidence="1 2">
    <name type="scientific">Catenuloplanes nepalensis</name>
    <dbReference type="NCBI Taxonomy" id="587533"/>
    <lineage>
        <taxon>Bacteria</taxon>
        <taxon>Bacillati</taxon>
        <taxon>Actinomycetota</taxon>
        <taxon>Actinomycetes</taxon>
        <taxon>Micromonosporales</taxon>
        <taxon>Micromonosporaceae</taxon>
        <taxon>Catenuloplanes</taxon>
    </lineage>
</organism>
<name>A0ABT9MXF6_9ACTN</name>
<proteinExistence type="predicted"/>
<dbReference type="Proteomes" id="UP001240984">
    <property type="component" value="Unassembled WGS sequence"/>
</dbReference>
<gene>
    <name evidence="1" type="ORF">J2S43_004639</name>
</gene>
<evidence type="ECO:0000313" key="2">
    <source>
        <dbReference type="Proteomes" id="UP001240984"/>
    </source>
</evidence>
<sequence length="690" mass="74519">MTLPLTQRVMDAICLDHIVPTPTGLHLRRDGMAALLDDQLLTEALDLTAPDGYAYVTLGKGMEDTFADVRDATTAWADGVRTAGAAGTHAQRVARNLFYQFINGHPGTALDRMVERLIGETGLSPAELIARADASGLPVDSIGRDLPPDLVDQQRLIGFSRDMRIVPVEEAYLIRVVPSRHWAGPDPFAGESAESLARVLSAAYPSARLVFLPDGTMRAGLPETLADHLYGDALRSFGRALDAQDFPETFQTLQRYGDLLAAMAATPVGTEPGSRAGTQALIRIGDQVTLANHDAHGISFLNLGPDLAGGVTTPFAARPGAIDVAVLDGLMTLPERLLDLNLTQPAPAPAHPLLPIRHAGPITLHRDLGNGHTLDRIGAVPEPVMSRVEKALAGVGQSGIVLRPGTLTGAELAALDQQLFQHLYNGGRPIVVTLGKVDDELRQLAERRETPVLHQTAGTGMFSLDNMWAAVGGSVAVQPAKEITADVLQPYAGRRMSERPRPPEKVAEYLSTPLEDVQAIRTLLRQDGGTLRTLLPQIDEQGARPQTFAAHAALLRVFDEDPAFAERLLEYRVGGVNNADRLFAAAADKMTLAPEARDEAFADIEAITLGVLDDGASRGILRGIQMLAQGHGYERAKQEIFKHRSYLPDDGRAKWVRLAATLRPVMLSKYGHVPNFLDDFDRTVVYVQEC</sequence>
<dbReference type="EMBL" id="JAUSRA010000001">
    <property type="protein sequence ID" value="MDP9796127.1"/>
    <property type="molecule type" value="Genomic_DNA"/>
</dbReference>
<comment type="caution">
    <text evidence="1">The sequence shown here is derived from an EMBL/GenBank/DDBJ whole genome shotgun (WGS) entry which is preliminary data.</text>
</comment>
<protein>
    <submittedName>
        <fullName evidence="1">Uncharacterized protein</fullName>
    </submittedName>
</protein>
<dbReference type="RefSeq" id="WP_306832479.1">
    <property type="nucleotide sequence ID" value="NZ_JAUSRA010000001.1"/>
</dbReference>
<reference evidence="1 2" key="1">
    <citation type="submission" date="2023-07" db="EMBL/GenBank/DDBJ databases">
        <title>Sequencing the genomes of 1000 actinobacteria strains.</title>
        <authorList>
            <person name="Klenk H.-P."/>
        </authorList>
    </citation>
    <scope>NUCLEOTIDE SEQUENCE [LARGE SCALE GENOMIC DNA]</scope>
    <source>
        <strain evidence="1 2">DSM 44710</strain>
    </source>
</reference>